<evidence type="ECO:0000313" key="2">
    <source>
        <dbReference type="EMBL" id="BAZ95284.1"/>
    </source>
</evidence>
<organism evidence="2 3">
    <name type="scientific">Thiohalobacter thiocyanaticus</name>
    <dbReference type="NCBI Taxonomy" id="585455"/>
    <lineage>
        <taxon>Bacteria</taxon>
        <taxon>Pseudomonadati</taxon>
        <taxon>Pseudomonadota</taxon>
        <taxon>Gammaproteobacteria</taxon>
        <taxon>Thiohalobacterales</taxon>
        <taxon>Thiohalobacteraceae</taxon>
        <taxon>Thiohalobacter</taxon>
    </lineage>
</organism>
<dbReference type="KEGG" id="ttc:FOKN1_2927"/>
<proteinExistence type="predicted"/>
<protein>
    <submittedName>
        <fullName evidence="2">Uncharacterized protein</fullName>
    </submittedName>
</protein>
<name>A0A1Z4VVP5_9GAMM</name>
<gene>
    <name evidence="2" type="ORF">FOKN1_2927</name>
</gene>
<dbReference type="EMBL" id="AP018052">
    <property type="protein sequence ID" value="BAZ95284.1"/>
    <property type="molecule type" value="Genomic_DNA"/>
</dbReference>
<dbReference type="AlphaFoldDB" id="A0A1Z4VVP5"/>
<sequence>MATESTESTEKHLNFGPGAKRPGGKREQVRAFRVVRGYLTEISGKKKGVAKREGRHAEV</sequence>
<accession>A0A1Z4VVP5</accession>
<evidence type="ECO:0000313" key="3">
    <source>
        <dbReference type="Proteomes" id="UP000218765"/>
    </source>
</evidence>
<reference evidence="2 3" key="1">
    <citation type="submission" date="2017-05" db="EMBL/GenBank/DDBJ databases">
        <title>Thiocyanate degradation by Thiohalobacter thiocyanaticus FOKN1.</title>
        <authorList>
            <person name="Oshiki M."/>
            <person name="Fukushima T."/>
            <person name="Kawano S."/>
            <person name="Nakagawa J."/>
        </authorList>
    </citation>
    <scope>NUCLEOTIDE SEQUENCE [LARGE SCALE GENOMIC DNA]</scope>
    <source>
        <strain evidence="2 3">FOKN1</strain>
    </source>
</reference>
<keyword evidence="3" id="KW-1185">Reference proteome</keyword>
<evidence type="ECO:0000256" key="1">
    <source>
        <dbReference type="SAM" id="MobiDB-lite"/>
    </source>
</evidence>
<dbReference type="Proteomes" id="UP000218765">
    <property type="component" value="Chromosome"/>
</dbReference>
<feature type="region of interest" description="Disordered" evidence="1">
    <location>
        <begin position="1"/>
        <end position="28"/>
    </location>
</feature>